<reference evidence="5 6" key="1">
    <citation type="submission" date="2020-07" db="EMBL/GenBank/DDBJ databases">
        <title>Stappia sp., F7233, whole genome shotgun sequencing project.</title>
        <authorList>
            <person name="Jiang S."/>
            <person name="Liu Z.W."/>
            <person name="Du Z.J."/>
        </authorList>
    </citation>
    <scope>NUCLEOTIDE SEQUENCE [LARGE SCALE GENOMIC DNA]</scope>
    <source>
        <strain evidence="5 6">F7233</strain>
    </source>
</reference>
<dbReference type="InterPro" id="IPR000595">
    <property type="entry name" value="cNMP-bd_dom"/>
</dbReference>
<dbReference type="InterPro" id="IPR036390">
    <property type="entry name" value="WH_DNA-bd_sf"/>
</dbReference>
<proteinExistence type="predicted"/>
<keyword evidence="3" id="KW-0804">Transcription</keyword>
<keyword evidence="2" id="KW-0238">DNA-binding</keyword>
<dbReference type="AlphaFoldDB" id="A0A839AA30"/>
<dbReference type="Gene3D" id="1.10.10.10">
    <property type="entry name" value="Winged helix-like DNA-binding domain superfamily/Winged helix DNA-binding domain"/>
    <property type="match status" value="1"/>
</dbReference>
<dbReference type="GO" id="GO:0006355">
    <property type="term" value="P:regulation of DNA-templated transcription"/>
    <property type="evidence" value="ECO:0007669"/>
    <property type="project" value="InterPro"/>
</dbReference>
<dbReference type="Pfam" id="PF13545">
    <property type="entry name" value="HTH_Crp_2"/>
    <property type="match status" value="1"/>
</dbReference>
<organism evidence="5 6">
    <name type="scientific">Stappia albiluteola</name>
    <dbReference type="NCBI Taxonomy" id="2758565"/>
    <lineage>
        <taxon>Bacteria</taxon>
        <taxon>Pseudomonadati</taxon>
        <taxon>Pseudomonadota</taxon>
        <taxon>Alphaproteobacteria</taxon>
        <taxon>Hyphomicrobiales</taxon>
        <taxon>Stappiaceae</taxon>
        <taxon>Stappia</taxon>
    </lineage>
</organism>
<feature type="domain" description="HTH crp-type" evidence="4">
    <location>
        <begin position="147"/>
        <end position="221"/>
    </location>
</feature>
<dbReference type="InterPro" id="IPR018490">
    <property type="entry name" value="cNMP-bd_dom_sf"/>
</dbReference>
<evidence type="ECO:0000256" key="2">
    <source>
        <dbReference type="ARBA" id="ARBA00023125"/>
    </source>
</evidence>
<dbReference type="Proteomes" id="UP000541109">
    <property type="component" value="Unassembled WGS sequence"/>
</dbReference>
<dbReference type="InterPro" id="IPR012318">
    <property type="entry name" value="HTH_CRP"/>
</dbReference>
<name>A0A839AA30_9HYPH</name>
<evidence type="ECO:0000256" key="1">
    <source>
        <dbReference type="ARBA" id="ARBA00023015"/>
    </source>
</evidence>
<dbReference type="SMART" id="SM00419">
    <property type="entry name" value="HTH_CRP"/>
    <property type="match status" value="1"/>
</dbReference>
<gene>
    <name evidence="5" type="ORF">H2509_02405</name>
</gene>
<dbReference type="RefSeq" id="WP_182161908.1">
    <property type="nucleotide sequence ID" value="NZ_JACFXV010000031.1"/>
</dbReference>
<dbReference type="GO" id="GO:0003677">
    <property type="term" value="F:DNA binding"/>
    <property type="evidence" value="ECO:0007669"/>
    <property type="project" value="UniProtKB-KW"/>
</dbReference>
<dbReference type="CDD" id="cd00038">
    <property type="entry name" value="CAP_ED"/>
    <property type="match status" value="1"/>
</dbReference>
<dbReference type="PROSITE" id="PS51063">
    <property type="entry name" value="HTH_CRP_2"/>
    <property type="match status" value="1"/>
</dbReference>
<dbReference type="Pfam" id="PF00027">
    <property type="entry name" value="cNMP_binding"/>
    <property type="match status" value="1"/>
</dbReference>
<evidence type="ECO:0000313" key="6">
    <source>
        <dbReference type="Proteomes" id="UP000541109"/>
    </source>
</evidence>
<evidence type="ECO:0000256" key="3">
    <source>
        <dbReference type="ARBA" id="ARBA00023163"/>
    </source>
</evidence>
<accession>A0A839AA30</accession>
<dbReference type="SUPFAM" id="SSF46785">
    <property type="entry name" value="Winged helix' DNA-binding domain"/>
    <property type="match status" value="1"/>
</dbReference>
<comment type="caution">
    <text evidence="5">The sequence shown here is derived from an EMBL/GenBank/DDBJ whole genome shotgun (WGS) entry which is preliminary data.</text>
</comment>
<dbReference type="InterPro" id="IPR036388">
    <property type="entry name" value="WH-like_DNA-bd_sf"/>
</dbReference>
<sequence length="249" mass="27793">MHTLSTFKKKLETFSPIPQSEFDTLVRKLGKPKVLEAREELRFEHGWPHRSYLVAEGWACTVKQLNNGSRQILDIAIAGDIIGARGMLLRNVNYCGQLLTPSIVYELSSRTIFDLLDSAPRLAAALMWSLSRDDAILIEHFISIGRRTAAERVLHFFLELKHRLQLIGKCNGNSYACPLSQGHIADALGLTPAHLNRVIRDLREDGILNVKDGTVEILDPVRAAALCGHDPRYLDHQPIGAEGRKRAGC</sequence>
<dbReference type="InterPro" id="IPR014710">
    <property type="entry name" value="RmlC-like_jellyroll"/>
</dbReference>
<dbReference type="Gene3D" id="2.60.120.10">
    <property type="entry name" value="Jelly Rolls"/>
    <property type="match status" value="1"/>
</dbReference>
<dbReference type="SUPFAM" id="SSF51206">
    <property type="entry name" value="cAMP-binding domain-like"/>
    <property type="match status" value="1"/>
</dbReference>
<evidence type="ECO:0000313" key="5">
    <source>
        <dbReference type="EMBL" id="MBA5775975.1"/>
    </source>
</evidence>
<keyword evidence="1" id="KW-0805">Transcription regulation</keyword>
<keyword evidence="6" id="KW-1185">Reference proteome</keyword>
<protein>
    <submittedName>
        <fullName evidence="5">Crp/Fnr family transcriptional regulator</fullName>
    </submittedName>
</protein>
<evidence type="ECO:0000259" key="4">
    <source>
        <dbReference type="PROSITE" id="PS51063"/>
    </source>
</evidence>
<dbReference type="EMBL" id="JACFXV010000031">
    <property type="protein sequence ID" value="MBA5775975.1"/>
    <property type="molecule type" value="Genomic_DNA"/>
</dbReference>